<gene>
    <name evidence="4" type="ORF">Q5H93_13130</name>
</gene>
<name>A0ABT9BGA0_9BACT</name>
<evidence type="ECO:0000259" key="3">
    <source>
        <dbReference type="PROSITE" id="PS50930"/>
    </source>
</evidence>
<dbReference type="PROSITE" id="PS50110">
    <property type="entry name" value="RESPONSE_REGULATORY"/>
    <property type="match status" value="1"/>
</dbReference>
<dbReference type="InterPro" id="IPR011006">
    <property type="entry name" value="CheY-like_superfamily"/>
</dbReference>
<dbReference type="InterPro" id="IPR007492">
    <property type="entry name" value="LytTR_DNA-bd_dom"/>
</dbReference>
<evidence type="ECO:0000313" key="5">
    <source>
        <dbReference type="Proteomes" id="UP001176429"/>
    </source>
</evidence>
<accession>A0ABT9BGA0</accession>
<dbReference type="PROSITE" id="PS50930">
    <property type="entry name" value="HTH_LYTTR"/>
    <property type="match status" value="1"/>
</dbReference>
<evidence type="ECO:0000259" key="2">
    <source>
        <dbReference type="PROSITE" id="PS50110"/>
    </source>
</evidence>
<dbReference type="RefSeq" id="WP_305007000.1">
    <property type="nucleotide sequence ID" value="NZ_JAUQSY010000008.1"/>
</dbReference>
<evidence type="ECO:0000313" key="4">
    <source>
        <dbReference type="EMBL" id="MDO7875681.1"/>
    </source>
</evidence>
<feature type="domain" description="HTH LytTR-type" evidence="3">
    <location>
        <begin position="153"/>
        <end position="208"/>
    </location>
</feature>
<feature type="modified residue" description="4-aspartylphosphate" evidence="1">
    <location>
        <position position="60"/>
    </location>
</feature>
<dbReference type="SUPFAM" id="SSF52172">
    <property type="entry name" value="CheY-like"/>
    <property type="match status" value="1"/>
</dbReference>
<dbReference type="InterPro" id="IPR001789">
    <property type="entry name" value="Sig_transdc_resp-reg_receiver"/>
</dbReference>
<dbReference type="Pfam" id="PF04397">
    <property type="entry name" value="LytTR"/>
    <property type="match status" value="1"/>
</dbReference>
<protein>
    <submittedName>
        <fullName evidence="4">Response regulator transcription factor</fullName>
    </submittedName>
</protein>
<sequence length="244" mass="26603">MLPPTPPVVLLVENDPVWATLLADVLRQEGATVLGPAATAAEARALCAAAHPAPTLAVLDIGLDGPEDGLALGRWLHQQRGLPLLYCTALDDAARFHEARLTTPLAFVRKSSAPTELRCQLVLAFDYARRFPPPAPALTARLLLPEATGHHHVSVADLLYAEARGRSRVLATASSEYVVHQPLCSLLEELQPYGFVQVHRSFLLNPAHPWHLDSERTSMHLGKATVLLGEQYRDALLRSLPVLR</sequence>
<dbReference type="SMART" id="SM00448">
    <property type="entry name" value="REC"/>
    <property type="match status" value="1"/>
</dbReference>
<keyword evidence="5" id="KW-1185">Reference proteome</keyword>
<evidence type="ECO:0000256" key="1">
    <source>
        <dbReference type="PROSITE-ProRule" id="PRU00169"/>
    </source>
</evidence>
<dbReference type="EMBL" id="JAUQSY010000008">
    <property type="protein sequence ID" value="MDO7875681.1"/>
    <property type="molecule type" value="Genomic_DNA"/>
</dbReference>
<dbReference type="SMART" id="SM00850">
    <property type="entry name" value="LytTR"/>
    <property type="match status" value="1"/>
</dbReference>
<dbReference type="Pfam" id="PF00072">
    <property type="entry name" value="Response_reg"/>
    <property type="match status" value="1"/>
</dbReference>
<dbReference type="Gene3D" id="3.40.50.2300">
    <property type="match status" value="1"/>
</dbReference>
<feature type="domain" description="Response regulatory" evidence="2">
    <location>
        <begin position="8"/>
        <end position="125"/>
    </location>
</feature>
<organism evidence="4 5">
    <name type="scientific">Hymenobacter aranciens</name>
    <dbReference type="NCBI Taxonomy" id="3063996"/>
    <lineage>
        <taxon>Bacteria</taxon>
        <taxon>Pseudomonadati</taxon>
        <taxon>Bacteroidota</taxon>
        <taxon>Cytophagia</taxon>
        <taxon>Cytophagales</taxon>
        <taxon>Hymenobacteraceae</taxon>
        <taxon>Hymenobacter</taxon>
    </lineage>
</organism>
<comment type="caution">
    <text evidence="4">The sequence shown here is derived from an EMBL/GenBank/DDBJ whole genome shotgun (WGS) entry which is preliminary data.</text>
</comment>
<dbReference type="Proteomes" id="UP001176429">
    <property type="component" value="Unassembled WGS sequence"/>
</dbReference>
<keyword evidence="1" id="KW-0597">Phosphoprotein</keyword>
<reference evidence="4" key="1">
    <citation type="submission" date="2023-07" db="EMBL/GenBank/DDBJ databases">
        <authorList>
            <person name="Kim M.K."/>
        </authorList>
    </citation>
    <scope>NUCLEOTIDE SEQUENCE</scope>
    <source>
        <strain evidence="4">ASUV-10-1</strain>
    </source>
</reference>
<dbReference type="Gene3D" id="2.40.50.1020">
    <property type="entry name" value="LytTr DNA-binding domain"/>
    <property type="match status" value="1"/>
</dbReference>
<proteinExistence type="predicted"/>